<sequence>MFNYKSKGVVKSLIIFFVAVFNSSAMAADSFQAERLSTIGSLYTLATIVASFLGLFLIIIAIYKLKLNSDNPNISKNFPSSIVITFLAGTLLFNYAGSSSVIIKSVLGDDSGYCMLAIEEQIESETVRENCFDVENSEMLADTATKIEEMNGEDASQVFKNNIKVIISFFQFVGFIYFVKSIYSLKRESEGQSNQGYGKIIGTIFLSSLFIDLPHTLVLIDDTMNYLGFGL</sequence>
<dbReference type="EMBL" id="JBAKAZ010000035">
    <property type="protein sequence ID" value="MEL0629950.1"/>
    <property type="molecule type" value="Genomic_DNA"/>
</dbReference>
<gene>
    <name evidence="3" type="ORF">V6256_10070</name>
</gene>
<evidence type="ECO:0000256" key="2">
    <source>
        <dbReference type="SAM" id="SignalP"/>
    </source>
</evidence>
<keyword evidence="1" id="KW-1133">Transmembrane helix</keyword>
<accession>A0ABU9GRJ1</accession>
<evidence type="ECO:0000313" key="3">
    <source>
        <dbReference type="EMBL" id="MEL0629950.1"/>
    </source>
</evidence>
<feature type="signal peptide" evidence="2">
    <location>
        <begin position="1"/>
        <end position="27"/>
    </location>
</feature>
<feature type="transmembrane region" description="Helical" evidence="1">
    <location>
        <begin position="77"/>
        <end position="97"/>
    </location>
</feature>
<feature type="transmembrane region" description="Helical" evidence="1">
    <location>
        <begin position="43"/>
        <end position="65"/>
    </location>
</feature>
<feature type="transmembrane region" description="Helical" evidence="1">
    <location>
        <begin position="162"/>
        <end position="179"/>
    </location>
</feature>
<dbReference type="Proteomes" id="UP001369082">
    <property type="component" value="Unassembled WGS sequence"/>
</dbReference>
<keyword evidence="1" id="KW-0472">Membrane</keyword>
<evidence type="ECO:0000256" key="1">
    <source>
        <dbReference type="SAM" id="Phobius"/>
    </source>
</evidence>
<evidence type="ECO:0000313" key="4">
    <source>
        <dbReference type="Proteomes" id="UP001369082"/>
    </source>
</evidence>
<comment type="caution">
    <text evidence="3">The sequence shown here is derived from an EMBL/GenBank/DDBJ whole genome shotgun (WGS) entry which is preliminary data.</text>
</comment>
<reference evidence="3 4" key="1">
    <citation type="submission" date="2024-02" db="EMBL/GenBank/DDBJ databases">
        <title>Bacteria isolated from the canopy kelp, Nereocystis luetkeana.</title>
        <authorList>
            <person name="Pfister C.A."/>
            <person name="Younker I.T."/>
            <person name="Light S.H."/>
        </authorList>
    </citation>
    <scope>NUCLEOTIDE SEQUENCE [LARGE SCALE GENOMIC DNA]</scope>
    <source>
        <strain evidence="3 4">TI.1.05</strain>
    </source>
</reference>
<keyword evidence="2" id="KW-0732">Signal</keyword>
<dbReference type="RefSeq" id="WP_341598083.1">
    <property type="nucleotide sequence ID" value="NZ_JBAKAZ010000035.1"/>
</dbReference>
<proteinExistence type="predicted"/>
<feature type="transmembrane region" description="Helical" evidence="1">
    <location>
        <begin position="200"/>
        <end position="220"/>
    </location>
</feature>
<name>A0ABU9GRJ1_9GAMM</name>
<organism evidence="3 4">
    <name type="scientific">Psychromonas aquatilis</name>
    <dbReference type="NCBI Taxonomy" id="2005072"/>
    <lineage>
        <taxon>Bacteria</taxon>
        <taxon>Pseudomonadati</taxon>
        <taxon>Pseudomonadota</taxon>
        <taxon>Gammaproteobacteria</taxon>
        <taxon>Alteromonadales</taxon>
        <taxon>Psychromonadaceae</taxon>
        <taxon>Psychromonas</taxon>
    </lineage>
</organism>
<keyword evidence="4" id="KW-1185">Reference proteome</keyword>
<keyword evidence="1" id="KW-0812">Transmembrane</keyword>
<feature type="chain" id="PRO_5045373818" evidence="2">
    <location>
        <begin position="28"/>
        <end position="231"/>
    </location>
</feature>
<protein>
    <submittedName>
        <fullName evidence="3">Uncharacterized protein</fullName>
    </submittedName>
</protein>